<protein>
    <recommendedName>
        <fullName evidence="3">VQ domain-containing protein</fullName>
    </recommendedName>
</protein>
<dbReference type="PANTHER" id="PTHR33179:SF81">
    <property type="entry name" value="VQ MOTIF-CONTAINING PROTEIN 22-LIKE"/>
    <property type="match status" value="1"/>
</dbReference>
<dbReference type="InterPro" id="IPR039609">
    <property type="entry name" value="VQ_15/22"/>
</dbReference>
<evidence type="ECO:0008006" key="3">
    <source>
        <dbReference type="Google" id="ProtNLM"/>
    </source>
</evidence>
<reference evidence="1 2" key="1">
    <citation type="submission" date="2024-05" db="EMBL/GenBank/DDBJ databases">
        <title>De novo assembly of an allotetraploid wild potato.</title>
        <authorList>
            <person name="Hosaka A.J."/>
        </authorList>
    </citation>
    <scope>NUCLEOTIDE SEQUENCE [LARGE SCALE GENOMIC DNA]</scope>
    <source>
        <tissue evidence="1">Young leaves</tissue>
    </source>
</reference>
<keyword evidence="2" id="KW-1185">Reference proteome</keyword>
<evidence type="ECO:0000313" key="1">
    <source>
        <dbReference type="EMBL" id="KAL3344772.1"/>
    </source>
</evidence>
<dbReference type="AlphaFoldDB" id="A0ABD2SLU4"/>
<proteinExistence type="predicted"/>
<comment type="caution">
    <text evidence="1">The sequence shown here is derived from an EMBL/GenBank/DDBJ whole genome shotgun (WGS) entry which is preliminary data.</text>
</comment>
<organism evidence="1 2">
    <name type="scientific">Solanum stoloniferum</name>
    <dbReference type="NCBI Taxonomy" id="62892"/>
    <lineage>
        <taxon>Eukaryota</taxon>
        <taxon>Viridiplantae</taxon>
        <taxon>Streptophyta</taxon>
        <taxon>Embryophyta</taxon>
        <taxon>Tracheophyta</taxon>
        <taxon>Spermatophyta</taxon>
        <taxon>Magnoliopsida</taxon>
        <taxon>eudicotyledons</taxon>
        <taxon>Gunneridae</taxon>
        <taxon>Pentapetalae</taxon>
        <taxon>asterids</taxon>
        <taxon>lamiids</taxon>
        <taxon>Solanales</taxon>
        <taxon>Solanaceae</taxon>
        <taxon>Solanoideae</taxon>
        <taxon>Solaneae</taxon>
        <taxon>Solanum</taxon>
    </lineage>
</organism>
<evidence type="ECO:0000313" key="2">
    <source>
        <dbReference type="Proteomes" id="UP001627284"/>
    </source>
</evidence>
<dbReference type="Proteomes" id="UP001627284">
    <property type="component" value="Unassembled WGS sequence"/>
</dbReference>
<sequence>QRNLTMNNTIPYSPTHDIPYYYQQDFALENNTHEYFSDSTIITTNTQNMTIDHHHHHQYSSRISENDDTHELVSPKTTTIKPVTQRRSRASKKTPTTLLNASITNFRALVQQHTGCHTCPTFKNNQKGPINLSFGPPNDHDDQNELFGSNSIGEGSMNYGYYYNHEDQDEKYSKDNLQQEKQESGYNRINYENSKLSVDDYGW</sequence>
<dbReference type="PANTHER" id="PTHR33179">
    <property type="entry name" value="VQ MOTIF-CONTAINING PROTEIN"/>
    <property type="match status" value="1"/>
</dbReference>
<gene>
    <name evidence="1" type="ORF">AABB24_023955</name>
</gene>
<feature type="non-terminal residue" evidence="1">
    <location>
        <position position="1"/>
    </location>
</feature>
<accession>A0ABD2SLU4</accession>
<name>A0ABD2SLU4_9SOLN</name>
<dbReference type="EMBL" id="JBJKTR010000014">
    <property type="protein sequence ID" value="KAL3344772.1"/>
    <property type="molecule type" value="Genomic_DNA"/>
</dbReference>